<keyword evidence="4" id="KW-1185">Reference proteome</keyword>
<feature type="coiled-coil region" evidence="1">
    <location>
        <begin position="231"/>
        <end position="259"/>
    </location>
</feature>
<keyword evidence="1" id="KW-0175">Coiled coil</keyword>
<accession>A0AAV7U8G2</accession>
<proteinExistence type="predicted"/>
<feature type="compositionally biased region" description="Polar residues" evidence="2">
    <location>
        <begin position="184"/>
        <end position="195"/>
    </location>
</feature>
<protein>
    <submittedName>
        <fullName evidence="3">Uncharacterized protein</fullName>
    </submittedName>
</protein>
<name>A0AAV7U8G2_PLEWA</name>
<dbReference type="Proteomes" id="UP001066276">
    <property type="component" value="Chromosome 3_1"/>
</dbReference>
<dbReference type="EMBL" id="JANPWB010000005">
    <property type="protein sequence ID" value="KAJ1185165.1"/>
    <property type="molecule type" value="Genomic_DNA"/>
</dbReference>
<feature type="compositionally biased region" description="Polar residues" evidence="2">
    <location>
        <begin position="318"/>
        <end position="332"/>
    </location>
</feature>
<feature type="region of interest" description="Disordered" evidence="2">
    <location>
        <begin position="317"/>
        <end position="336"/>
    </location>
</feature>
<organism evidence="3 4">
    <name type="scientific">Pleurodeles waltl</name>
    <name type="common">Iberian ribbed newt</name>
    <dbReference type="NCBI Taxonomy" id="8319"/>
    <lineage>
        <taxon>Eukaryota</taxon>
        <taxon>Metazoa</taxon>
        <taxon>Chordata</taxon>
        <taxon>Craniata</taxon>
        <taxon>Vertebrata</taxon>
        <taxon>Euteleostomi</taxon>
        <taxon>Amphibia</taxon>
        <taxon>Batrachia</taxon>
        <taxon>Caudata</taxon>
        <taxon>Salamandroidea</taxon>
        <taxon>Salamandridae</taxon>
        <taxon>Pleurodelinae</taxon>
        <taxon>Pleurodeles</taxon>
    </lineage>
</organism>
<evidence type="ECO:0000256" key="2">
    <source>
        <dbReference type="SAM" id="MobiDB-lite"/>
    </source>
</evidence>
<comment type="caution">
    <text evidence="3">The sequence shown here is derived from an EMBL/GenBank/DDBJ whole genome shotgun (WGS) entry which is preliminary data.</text>
</comment>
<gene>
    <name evidence="3" type="ORF">NDU88_001959</name>
</gene>
<evidence type="ECO:0000313" key="4">
    <source>
        <dbReference type="Proteomes" id="UP001066276"/>
    </source>
</evidence>
<dbReference type="AlphaFoldDB" id="A0AAV7U8G2"/>
<feature type="region of interest" description="Disordered" evidence="2">
    <location>
        <begin position="43"/>
        <end position="65"/>
    </location>
</feature>
<reference evidence="3" key="1">
    <citation type="journal article" date="2022" name="bioRxiv">
        <title>Sequencing and chromosome-scale assembly of the giantPleurodeles waltlgenome.</title>
        <authorList>
            <person name="Brown T."/>
            <person name="Elewa A."/>
            <person name="Iarovenko S."/>
            <person name="Subramanian E."/>
            <person name="Araus A.J."/>
            <person name="Petzold A."/>
            <person name="Susuki M."/>
            <person name="Suzuki K.-i.T."/>
            <person name="Hayashi T."/>
            <person name="Toyoda A."/>
            <person name="Oliveira C."/>
            <person name="Osipova E."/>
            <person name="Leigh N.D."/>
            <person name="Simon A."/>
            <person name="Yun M.H."/>
        </authorList>
    </citation>
    <scope>NUCLEOTIDE SEQUENCE</scope>
    <source>
        <strain evidence="3">20211129_DDA</strain>
        <tissue evidence="3">Liver</tissue>
    </source>
</reference>
<sequence length="440" mass="49437">MLSPGYAHIKNHPSDWTLALETNRSPLDLGLFRIEQFQEVQLQMAPTSSDPPQPEDRQHSNTHNSVLPQTFKCLVQPYIFGDEAKGDFKAEPRLIMLNPAAGKITGNDKHEQKGDLSIPLSSTLPIGTTYRCKAHKCKAHGNLPMIAQSSMAVSGMGEEQDSEVTSQLEDKYKVSPAQKRQVVAQGTMSSETSGRTCDPPTQEETDRRSELDPPEGEETEGTQHADQRVMLRTCMRRLVELEEQKEKQLREEVKVVEQNQKDILGQLQDWHLQCQRWQAEEQEARKLDRERWERLTISFENLAMSIASAVHPHCQKMSKATKTNKPPTSKNSHLGHKRCSTSRLKCPSCFEAHEENCYKVSSLRRAYAPPCLCGSSQLNPDNVASLMCTGQGSSWGTKPIQRGFSAKCLSKTQHKPPSFLTQTRLTRMPSSSKVVGKDLM</sequence>
<evidence type="ECO:0000313" key="3">
    <source>
        <dbReference type="EMBL" id="KAJ1185165.1"/>
    </source>
</evidence>
<feature type="region of interest" description="Disordered" evidence="2">
    <location>
        <begin position="151"/>
        <end position="227"/>
    </location>
</feature>
<evidence type="ECO:0000256" key="1">
    <source>
        <dbReference type="SAM" id="Coils"/>
    </source>
</evidence>